<organism evidence="3 4">
    <name type="scientific">Actinomadura violacea</name>
    <dbReference type="NCBI Taxonomy" id="2819934"/>
    <lineage>
        <taxon>Bacteria</taxon>
        <taxon>Bacillati</taxon>
        <taxon>Actinomycetota</taxon>
        <taxon>Actinomycetes</taxon>
        <taxon>Streptosporangiales</taxon>
        <taxon>Thermomonosporaceae</taxon>
        <taxon>Actinomadura</taxon>
    </lineage>
</organism>
<evidence type="ECO:0000259" key="2">
    <source>
        <dbReference type="Pfam" id="PF22768"/>
    </source>
</evidence>
<reference evidence="3 4" key="1">
    <citation type="submission" date="2021-03" db="EMBL/GenBank/DDBJ databases">
        <title>Actinomadura violae sp. nov., isolated from lichen in Thailand.</title>
        <authorList>
            <person name="Kanchanasin P."/>
            <person name="Saeng-In P."/>
            <person name="Phongsopitanun W."/>
            <person name="Yuki M."/>
            <person name="Kudo T."/>
            <person name="Ohkuma M."/>
            <person name="Tanasupawat S."/>
        </authorList>
    </citation>
    <scope>NUCLEOTIDE SEQUENCE [LARGE SCALE GENOMIC DNA]</scope>
    <source>
        <strain evidence="3 4">LCR2-06</strain>
    </source>
</reference>
<gene>
    <name evidence="3" type="ORF">J4709_29255</name>
</gene>
<dbReference type="Gene3D" id="2.60.120.860">
    <property type="match status" value="1"/>
</dbReference>
<evidence type="ECO:0000313" key="3">
    <source>
        <dbReference type="EMBL" id="MBO2461664.1"/>
    </source>
</evidence>
<feature type="compositionally biased region" description="Polar residues" evidence="1">
    <location>
        <begin position="33"/>
        <end position="47"/>
    </location>
</feature>
<feature type="domain" description="Siphovirus-type tail component C-terminal" evidence="2">
    <location>
        <begin position="186"/>
        <end position="270"/>
    </location>
</feature>
<evidence type="ECO:0000256" key="1">
    <source>
        <dbReference type="SAM" id="MobiDB-lite"/>
    </source>
</evidence>
<proteinExistence type="predicted"/>
<accession>A0ABS3S036</accession>
<feature type="region of interest" description="Disordered" evidence="1">
    <location>
        <begin position="33"/>
        <end position="52"/>
    </location>
</feature>
<dbReference type="InterPro" id="IPR054738">
    <property type="entry name" value="Siphovirus-type_tail_C"/>
</dbReference>
<evidence type="ECO:0000313" key="4">
    <source>
        <dbReference type="Proteomes" id="UP000680206"/>
    </source>
</evidence>
<comment type="caution">
    <text evidence="3">The sequence shown here is derived from an EMBL/GenBank/DDBJ whole genome shotgun (WGS) entry which is preliminary data.</text>
</comment>
<dbReference type="Proteomes" id="UP000680206">
    <property type="component" value="Unassembled WGS sequence"/>
</dbReference>
<keyword evidence="4" id="KW-1185">Reference proteome</keyword>
<protein>
    <submittedName>
        <fullName evidence="3">Phage tail family protein</fullName>
    </submittedName>
</protein>
<name>A0ABS3S036_9ACTN</name>
<dbReference type="EMBL" id="JAGEPF010000018">
    <property type="protein sequence ID" value="MBO2461664.1"/>
    <property type="molecule type" value="Genomic_DNA"/>
</dbReference>
<sequence length="290" mass="30661">MIPIASPVYYLGDWAGNVTDDYGVDWVVQTEDGWSSSPPIKPTQTDKSQGDGAWQGPGFYGARVINLKGTAIAGDRLSMLAAKRRIKAAIGARALAKLTVAEADLTLTSQVRLSDQIDISDKGARGFVWSLTVVAADPRRYSADSAQPSTGLPVVGAVGRTYNRTYPYSYPIPAGGTGSVFFNNLGDYDQTPAVITIWGPVINPWIAHVQTGRTLSFGITVLEGQRLVVDLLARTVMLNGTASRASAVTPGSAWFMLTKGLNEVQFRGDAGASGTGAVPVMSMTAASAWT</sequence>
<dbReference type="RefSeq" id="WP_208245091.1">
    <property type="nucleotide sequence ID" value="NZ_JAGEPF010000018.1"/>
</dbReference>
<dbReference type="Pfam" id="PF22768">
    <property type="entry name" value="SPP1_Dit"/>
    <property type="match status" value="1"/>
</dbReference>